<organism evidence="2 3">
    <name type="scientific">Teichococcus rhizosphaerae</name>
    <dbReference type="NCBI Taxonomy" id="1335062"/>
    <lineage>
        <taxon>Bacteria</taxon>
        <taxon>Pseudomonadati</taxon>
        <taxon>Pseudomonadota</taxon>
        <taxon>Alphaproteobacteria</taxon>
        <taxon>Acetobacterales</taxon>
        <taxon>Roseomonadaceae</taxon>
        <taxon>Roseomonas</taxon>
    </lineage>
</organism>
<protein>
    <recommendedName>
        <fullName evidence="1">Methyltransferase FkbM domain-containing protein</fullName>
    </recommendedName>
</protein>
<dbReference type="InterPro" id="IPR053188">
    <property type="entry name" value="FkbM_Methyltransferase"/>
</dbReference>
<evidence type="ECO:0000313" key="2">
    <source>
        <dbReference type="EMBL" id="PHK93207.1"/>
    </source>
</evidence>
<proteinExistence type="predicted"/>
<name>A0A2C7A9C7_9PROT</name>
<dbReference type="OrthoDB" id="5679686at2"/>
<comment type="caution">
    <text evidence="2">The sequence shown here is derived from an EMBL/GenBank/DDBJ whole genome shotgun (WGS) entry which is preliminary data.</text>
</comment>
<dbReference type="InterPro" id="IPR006342">
    <property type="entry name" value="FkbM_mtfrase"/>
</dbReference>
<evidence type="ECO:0000259" key="1">
    <source>
        <dbReference type="Pfam" id="PF05050"/>
    </source>
</evidence>
<dbReference type="Pfam" id="PF05050">
    <property type="entry name" value="Methyltransf_21"/>
    <property type="match status" value="1"/>
</dbReference>
<dbReference type="AlphaFoldDB" id="A0A2C7A9C7"/>
<dbReference type="PANTHER" id="PTHR36973:SF4">
    <property type="entry name" value="NODULATION PROTEIN"/>
    <property type="match status" value="1"/>
</dbReference>
<dbReference type="InterPro" id="IPR029063">
    <property type="entry name" value="SAM-dependent_MTases_sf"/>
</dbReference>
<dbReference type="Gene3D" id="3.40.50.150">
    <property type="entry name" value="Vaccinia Virus protein VP39"/>
    <property type="match status" value="1"/>
</dbReference>
<dbReference type="EMBL" id="PDNU01000060">
    <property type="protein sequence ID" value="PHK93207.1"/>
    <property type="molecule type" value="Genomic_DNA"/>
</dbReference>
<dbReference type="Proteomes" id="UP000223527">
    <property type="component" value="Unassembled WGS sequence"/>
</dbReference>
<dbReference type="PANTHER" id="PTHR36973">
    <property type="entry name" value="SLL1456 PROTEIN-RELATED"/>
    <property type="match status" value="1"/>
</dbReference>
<dbReference type="RefSeq" id="WP_099097252.1">
    <property type="nucleotide sequence ID" value="NZ_PDNU01000060.1"/>
</dbReference>
<dbReference type="SUPFAM" id="SSF53335">
    <property type="entry name" value="S-adenosyl-L-methionine-dependent methyltransferases"/>
    <property type="match status" value="1"/>
</dbReference>
<dbReference type="GO" id="GO:0008171">
    <property type="term" value="F:O-methyltransferase activity"/>
    <property type="evidence" value="ECO:0007669"/>
    <property type="project" value="TreeGrafter"/>
</dbReference>
<dbReference type="NCBIfam" id="TIGR01444">
    <property type="entry name" value="fkbM_fam"/>
    <property type="match status" value="1"/>
</dbReference>
<keyword evidence="3" id="KW-1185">Reference proteome</keyword>
<accession>A0A2C7A9C7</accession>
<evidence type="ECO:0000313" key="3">
    <source>
        <dbReference type="Proteomes" id="UP000223527"/>
    </source>
</evidence>
<feature type="domain" description="Methyltransferase FkbM" evidence="1">
    <location>
        <begin position="48"/>
        <end position="196"/>
    </location>
</feature>
<gene>
    <name evidence="2" type="ORF">CR162_19880</name>
</gene>
<reference evidence="2 3" key="1">
    <citation type="submission" date="2017-10" db="EMBL/GenBank/DDBJ databases">
        <authorList>
            <person name="Banno H."/>
            <person name="Chua N.-H."/>
        </authorList>
    </citation>
    <scope>NUCLEOTIDE SEQUENCE [LARGE SCALE GENOMIC DNA]</scope>
    <source>
        <strain evidence="2 3">YW11</strain>
    </source>
</reference>
<sequence length="263" mass="29627">MTETTAPGLALARLPLAQRGRFFDEAIRRLIPRLCPPGGTALDLGAGWGSYTRLMLDSVGPFGRVAAFEPNPEVARGLQDLALRDHRLRVFEQALSNRTGRESFYRLAESGLSSLRERRHLQVPVVDRIAVSVGQLDDCPLVAALPAIDFMRVDVEGEELPLLEGARETIRRTEPIIVLELDWYHLFRSGAGDEHGFFGFLDGLGVCGYEVMDFGSNSVQGYRDDAWNIFLLPRRSRRKAFFQRQLTETCRNALLHLHHEIEL</sequence>